<dbReference type="Proteomes" id="UP000092871">
    <property type="component" value="Unassembled WGS sequence"/>
</dbReference>
<dbReference type="EMBL" id="FLRB01000007">
    <property type="protein sequence ID" value="SBT20606.1"/>
    <property type="molecule type" value="Genomic_DNA"/>
</dbReference>
<evidence type="ECO:0000313" key="4">
    <source>
        <dbReference type="Proteomes" id="UP000092871"/>
    </source>
</evidence>
<reference evidence="2 3" key="2">
    <citation type="submission" date="2016-06" db="EMBL/GenBank/DDBJ databases">
        <authorList>
            <person name="Rodrigo-Torres L."/>
            <person name="Arahal D.R."/>
        </authorList>
    </citation>
    <scope>NUCLEOTIDE SEQUENCE [LARGE SCALE GENOMIC DNA]</scope>
    <source>
        <strain evidence="2 3">CECT 5116</strain>
    </source>
</reference>
<sequence length="241" mass="27390">MLINRSLYTLSPNTGFPTTPKQDRDPIQEFRYFEQERKNNAQQPWYYDTAEETSTSPVEATSERQVNRDNWEIERINGYDVVVAGHKLDSQDGFGLSWDVPPEMQSANYWREAEANATYVEAEFSAGTPYQGSGRIHSIGDSIESVPLAQNKSQSLLQQVRQALERIDLLKVENSLQNRYGEDVKLAYDYDSKAYLMLKPGDGRYDEVNTGADYVKSLREGIAGGHVPQDVVNLYRKAGYI</sequence>
<proteinExistence type="predicted"/>
<evidence type="ECO:0000313" key="3">
    <source>
        <dbReference type="Proteomes" id="UP000092840"/>
    </source>
</evidence>
<name>A0A1C3JPT2_9GAMM</name>
<evidence type="ECO:0000313" key="2">
    <source>
        <dbReference type="EMBL" id="SBT20606.1"/>
    </source>
</evidence>
<dbReference type="Proteomes" id="UP000092840">
    <property type="component" value="Unassembled WGS sequence"/>
</dbReference>
<keyword evidence="3" id="KW-1185">Reference proteome</keyword>
<evidence type="ECO:0000313" key="1">
    <source>
        <dbReference type="EMBL" id="SBT17087.1"/>
    </source>
</evidence>
<protein>
    <submittedName>
        <fullName evidence="1">Uncharacterized protein</fullName>
    </submittedName>
</protein>
<dbReference type="RefSeq" id="WP_067033337.1">
    <property type="nucleotide sequence ID" value="NZ_FLRA01000006.1"/>
</dbReference>
<organism evidence="1 4">
    <name type="scientific">Marinomonas gallaica</name>
    <dbReference type="NCBI Taxonomy" id="1806667"/>
    <lineage>
        <taxon>Bacteria</taxon>
        <taxon>Pseudomonadati</taxon>
        <taxon>Pseudomonadota</taxon>
        <taxon>Gammaproteobacteria</taxon>
        <taxon>Oceanospirillales</taxon>
        <taxon>Oceanospirillaceae</taxon>
        <taxon>Marinomonas</taxon>
    </lineage>
</organism>
<dbReference type="AlphaFoldDB" id="A0A1C3JPT2"/>
<dbReference type="EMBL" id="FLRA01000006">
    <property type="protein sequence ID" value="SBT17087.1"/>
    <property type="molecule type" value="Genomic_DNA"/>
</dbReference>
<gene>
    <name evidence="1" type="ORF">MGA5115_01175</name>
    <name evidence="2" type="ORF">MGA5116_01193</name>
</gene>
<reference evidence="1 4" key="1">
    <citation type="submission" date="2016-06" db="EMBL/GenBank/DDBJ databases">
        <authorList>
            <person name="Kjaerup R.B."/>
            <person name="Dalgaard T.S."/>
            <person name="Juul-Madsen H.R."/>
        </authorList>
    </citation>
    <scope>NUCLEOTIDE SEQUENCE [LARGE SCALE GENOMIC DNA]</scope>
    <source>
        <strain evidence="1 4">CECT 5115</strain>
    </source>
</reference>
<accession>A0A1C3JPT2</accession>
<dbReference type="OrthoDB" id="5511290at2"/>